<accession>A0A014M7J9</accession>
<dbReference type="GO" id="GO:0090729">
    <property type="term" value="F:toxin activity"/>
    <property type="evidence" value="ECO:0007669"/>
    <property type="project" value="UniProtKB-KW"/>
</dbReference>
<keyword evidence="2" id="KW-0800">Toxin</keyword>
<dbReference type="AlphaFoldDB" id="A0A014M7J9"/>
<organism evidence="6 7">
    <name type="scientific">Erwinia mallotivora</name>
    <dbReference type="NCBI Taxonomy" id="69222"/>
    <lineage>
        <taxon>Bacteria</taxon>
        <taxon>Pseudomonadati</taxon>
        <taxon>Pseudomonadota</taxon>
        <taxon>Gammaproteobacteria</taxon>
        <taxon>Enterobacterales</taxon>
        <taxon>Erwiniaceae</taxon>
        <taxon>Erwinia</taxon>
    </lineage>
</organism>
<dbReference type="STRING" id="69222.BG55_19150"/>
<sequence length="515" mass="52389">MATLSRDAAGANDSISPIFNKEKEQQRLQMAQLIGEVGAQAGDIARTQGDINGLEKAKADNKNIKVPDANASEKDRENYLAKLRATPTYKNEMLNWGTGSAVQQGIQAATAAIQGLAGGNIGQAISGAASPYLAEQIHKLTEGNPEAQAMAHAVVGAVVAQASGNSALAGAAGAVSGELMAKLVMEQLYPGKKVSELTETEKQTISALGTLAAGLAGGVAGDSTAGAVAGAQAGKNAVENNFLSNTDSDKLDKAVEKIKQGDKSLAAANELITLENADKRSDALVSKFTKDPSQMSSTERAELAGYLRIYAAEMEKEYGPAVPQELVKGLLSGQDYIKRNPDSEAMRKAQSIINTWGYHKSNASIGDAPLIFGGSVLGLTVKGMAANAAIGVGVNAGVQLAGKDPFSYVDVIMAGITSAATTGKGIIASAPINMGGAAVSSGVKGENPVNSMAGAAAGTVVGGIGGEIIKGATSKLGKDAISDLTGAILGGYISEKTGNTVKDNLDENDKANAKK</sequence>
<evidence type="ECO:0000313" key="6">
    <source>
        <dbReference type="EMBL" id="EXU74079.1"/>
    </source>
</evidence>
<dbReference type="EMBL" id="JFHN01000067">
    <property type="protein sequence ID" value="EXU74079.1"/>
    <property type="molecule type" value="Genomic_DNA"/>
</dbReference>
<dbReference type="PATRIC" id="fig|69222.5.peg.3908"/>
<evidence type="ECO:0000256" key="4">
    <source>
        <dbReference type="ARBA" id="ARBA00023026"/>
    </source>
</evidence>
<proteinExistence type="predicted"/>
<dbReference type="Proteomes" id="UP000019918">
    <property type="component" value="Unassembled WGS sequence"/>
</dbReference>
<reference evidence="6 7" key="1">
    <citation type="submission" date="2014-02" db="EMBL/GenBank/DDBJ databases">
        <title>Draft genome of Erwinia mallotivora strain BT-MARDI, a papaya dieback pathogen.</title>
        <authorList>
            <person name="Redzuan R."/>
            <person name="Abu Bakar N."/>
            <person name="Badrun R."/>
            <person name="Mohd Raih M.F."/>
            <person name="Rozano L."/>
            <person name="Mat Amin N."/>
        </authorList>
    </citation>
    <scope>NUCLEOTIDE SEQUENCE [LARGE SCALE GENOMIC DNA]</scope>
    <source>
        <strain evidence="6 7">BT-MARDI</strain>
    </source>
</reference>
<keyword evidence="3" id="KW-1266">Target cell cytoplasm</keyword>
<evidence type="ECO:0000259" key="5">
    <source>
        <dbReference type="Pfam" id="PF04829"/>
    </source>
</evidence>
<feature type="domain" description="VENN motif-containing" evidence="5">
    <location>
        <begin position="194"/>
        <end position="244"/>
    </location>
</feature>
<gene>
    <name evidence="6" type="ORF">BG55_19150</name>
</gene>
<dbReference type="Pfam" id="PF04829">
    <property type="entry name" value="PT-VENN"/>
    <property type="match status" value="1"/>
</dbReference>
<evidence type="ECO:0000256" key="2">
    <source>
        <dbReference type="ARBA" id="ARBA00022656"/>
    </source>
</evidence>
<comment type="caution">
    <text evidence="6">The sequence shown here is derived from an EMBL/GenBank/DDBJ whole genome shotgun (WGS) entry which is preliminary data.</text>
</comment>
<keyword evidence="4" id="KW-0843">Virulence</keyword>
<protein>
    <submittedName>
        <fullName evidence="6">Adhesin/hemagglutinin</fullName>
    </submittedName>
</protein>
<evidence type="ECO:0000256" key="1">
    <source>
        <dbReference type="ARBA" id="ARBA00004219"/>
    </source>
</evidence>
<evidence type="ECO:0000313" key="7">
    <source>
        <dbReference type="Proteomes" id="UP000019918"/>
    </source>
</evidence>
<keyword evidence="7" id="KW-1185">Reference proteome</keyword>
<name>A0A014M7J9_9GAMM</name>
<evidence type="ECO:0000256" key="3">
    <source>
        <dbReference type="ARBA" id="ARBA00022913"/>
    </source>
</evidence>
<dbReference type="InterPro" id="IPR006914">
    <property type="entry name" value="VENN_dom"/>
</dbReference>
<comment type="subcellular location">
    <subcellularLocation>
        <location evidence="1">Target cell</location>
        <location evidence="1">Target cell cytoplasm</location>
    </subcellularLocation>
</comment>